<protein>
    <submittedName>
        <fullName evidence="1">Holliday junction resolvase RusA (Prophage-encoded endonuclease)</fullName>
    </submittedName>
</protein>
<dbReference type="InterPro" id="IPR036614">
    <property type="entry name" value="RusA-like_sf"/>
</dbReference>
<dbReference type="EMBL" id="LT838272">
    <property type="protein sequence ID" value="SMB97993.1"/>
    <property type="molecule type" value="Genomic_DNA"/>
</dbReference>
<proteinExistence type="predicted"/>
<reference evidence="1 2" key="1">
    <citation type="submission" date="2017-04" db="EMBL/GenBank/DDBJ databases">
        <authorList>
            <person name="Afonso C.L."/>
            <person name="Miller P.J."/>
            <person name="Scott M.A."/>
            <person name="Spackman E."/>
            <person name="Goraichik I."/>
            <person name="Dimitrov K.M."/>
            <person name="Suarez D.L."/>
            <person name="Swayne D.E."/>
        </authorList>
    </citation>
    <scope>NUCLEOTIDE SEQUENCE [LARGE SCALE GENOMIC DNA]</scope>
    <source>
        <strain evidence="1 2">ToBE</strain>
    </source>
</reference>
<name>A0A1W1VXL9_9FIRM</name>
<dbReference type="GO" id="GO:0006281">
    <property type="term" value="P:DNA repair"/>
    <property type="evidence" value="ECO:0007669"/>
    <property type="project" value="InterPro"/>
</dbReference>
<dbReference type="InterPro" id="IPR008822">
    <property type="entry name" value="Endonuclease_RusA-like"/>
</dbReference>
<dbReference type="GO" id="GO:0006310">
    <property type="term" value="P:DNA recombination"/>
    <property type="evidence" value="ECO:0007669"/>
    <property type="project" value="InterPro"/>
</dbReference>
<evidence type="ECO:0000313" key="1">
    <source>
        <dbReference type="EMBL" id="SMB97993.1"/>
    </source>
</evidence>
<dbReference type="GO" id="GO:0000287">
    <property type="term" value="F:magnesium ion binding"/>
    <property type="evidence" value="ECO:0007669"/>
    <property type="project" value="InterPro"/>
</dbReference>
<keyword evidence="1" id="KW-0378">Hydrolase</keyword>
<dbReference type="RefSeq" id="WP_084665638.1">
    <property type="nucleotide sequence ID" value="NZ_LT838272.1"/>
</dbReference>
<dbReference type="Pfam" id="PF05866">
    <property type="entry name" value="RusA"/>
    <property type="match status" value="1"/>
</dbReference>
<dbReference type="Gene3D" id="3.30.1330.70">
    <property type="entry name" value="Holliday junction resolvase RusA"/>
    <property type="match status" value="1"/>
</dbReference>
<organism evidence="1 2">
    <name type="scientific">Thermanaeromonas toyohensis ToBE</name>
    <dbReference type="NCBI Taxonomy" id="698762"/>
    <lineage>
        <taxon>Bacteria</taxon>
        <taxon>Bacillati</taxon>
        <taxon>Bacillota</taxon>
        <taxon>Clostridia</taxon>
        <taxon>Neomoorellales</taxon>
        <taxon>Neomoorellaceae</taxon>
        <taxon>Thermanaeromonas</taxon>
    </lineage>
</organism>
<dbReference type="SUPFAM" id="SSF103084">
    <property type="entry name" value="Holliday junction resolvase RusA"/>
    <property type="match status" value="1"/>
</dbReference>
<dbReference type="STRING" id="698762.SAMN00808754_2064"/>
<dbReference type="OrthoDB" id="1443745at2"/>
<accession>A0A1W1VXL9</accession>
<dbReference type="GO" id="GO:0004519">
    <property type="term" value="F:endonuclease activity"/>
    <property type="evidence" value="ECO:0007669"/>
    <property type="project" value="UniProtKB-KW"/>
</dbReference>
<gene>
    <name evidence="1" type="ORF">SAMN00808754_2064</name>
</gene>
<keyword evidence="2" id="KW-1185">Reference proteome</keyword>
<dbReference type="AlphaFoldDB" id="A0A1W1VXL9"/>
<evidence type="ECO:0000313" key="2">
    <source>
        <dbReference type="Proteomes" id="UP000192569"/>
    </source>
</evidence>
<dbReference type="Proteomes" id="UP000192569">
    <property type="component" value="Chromosome I"/>
</dbReference>
<keyword evidence="1" id="KW-0540">Nuclease</keyword>
<keyword evidence="1" id="KW-0255">Endonuclease</keyword>
<sequence length="121" mass="13724">MAQPYSFTVPGRPVPAVRMTQRGKWVKTRAQRYLAYKNLVSWTAFQVILEPLEGPIGIEVEVYGTGKGRIGDLDNIVKAVMDGLNGVAWHDDSQVVEIRARRNKSDLERVEVKVWRVEEVS</sequence>